<name>A0A5C5XH23_9PLAN</name>
<dbReference type="EMBL" id="SJPG01000001">
    <property type="protein sequence ID" value="TWT62387.1"/>
    <property type="molecule type" value="Genomic_DNA"/>
</dbReference>
<dbReference type="AlphaFoldDB" id="A0A5C5XH23"/>
<gene>
    <name evidence="1" type="ORF">Pan54_31290</name>
</gene>
<keyword evidence="2" id="KW-1185">Reference proteome</keyword>
<evidence type="ECO:0000313" key="1">
    <source>
        <dbReference type="EMBL" id="TWT62387.1"/>
    </source>
</evidence>
<dbReference type="Proteomes" id="UP000316095">
    <property type="component" value="Unassembled WGS sequence"/>
</dbReference>
<protein>
    <submittedName>
        <fullName evidence="1">Uncharacterized protein</fullName>
    </submittedName>
</protein>
<organism evidence="1 2">
    <name type="scientific">Rubinisphaera italica</name>
    <dbReference type="NCBI Taxonomy" id="2527969"/>
    <lineage>
        <taxon>Bacteria</taxon>
        <taxon>Pseudomonadati</taxon>
        <taxon>Planctomycetota</taxon>
        <taxon>Planctomycetia</taxon>
        <taxon>Planctomycetales</taxon>
        <taxon>Planctomycetaceae</taxon>
        <taxon>Rubinisphaera</taxon>
    </lineage>
</organism>
<reference evidence="1 2" key="1">
    <citation type="submission" date="2019-02" db="EMBL/GenBank/DDBJ databases">
        <title>Deep-cultivation of Planctomycetes and their phenomic and genomic characterization uncovers novel biology.</title>
        <authorList>
            <person name="Wiegand S."/>
            <person name="Jogler M."/>
            <person name="Boedeker C."/>
            <person name="Pinto D."/>
            <person name="Vollmers J."/>
            <person name="Rivas-Marin E."/>
            <person name="Kohn T."/>
            <person name="Peeters S.H."/>
            <person name="Heuer A."/>
            <person name="Rast P."/>
            <person name="Oberbeckmann S."/>
            <person name="Bunk B."/>
            <person name="Jeske O."/>
            <person name="Meyerdierks A."/>
            <person name="Storesund J.E."/>
            <person name="Kallscheuer N."/>
            <person name="Luecker S."/>
            <person name="Lage O.M."/>
            <person name="Pohl T."/>
            <person name="Merkel B.J."/>
            <person name="Hornburger P."/>
            <person name="Mueller R.-W."/>
            <person name="Bruemmer F."/>
            <person name="Labrenz M."/>
            <person name="Spormann A.M."/>
            <person name="Op Den Camp H."/>
            <person name="Overmann J."/>
            <person name="Amann R."/>
            <person name="Jetten M.S.M."/>
            <person name="Mascher T."/>
            <person name="Medema M.H."/>
            <person name="Devos D.P."/>
            <person name="Kaster A.-K."/>
            <person name="Ovreas L."/>
            <person name="Rohde M."/>
            <person name="Galperin M.Y."/>
            <person name="Jogler C."/>
        </authorList>
    </citation>
    <scope>NUCLEOTIDE SEQUENCE [LARGE SCALE GENOMIC DNA]</scope>
    <source>
        <strain evidence="1 2">Pan54</strain>
    </source>
</reference>
<evidence type="ECO:0000313" key="2">
    <source>
        <dbReference type="Proteomes" id="UP000316095"/>
    </source>
</evidence>
<accession>A0A5C5XH23</accession>
<comment type="caution">
    <text evidence="1">The sequence shown here is derived from an EMBL/GenBank/DDBJ whole genome shotgun (WGS) entry which is preliminary data.</text>
</comment>
<proteinExistence type="predicted"/>
<sequence length="77" mass="8749">MTRINQVDNFKDERGSTDFPRVGNDLATIIVSDSLPWLKRLLKYVKFFCCPRGADFFPSPGGEVAKGRMRGVLRRSN</sequence>